<feature type="repeat" description="WD" evidence="3">
    <location>
        <begin position="415"/>
        <end position="456"/>
    </location>
</feature>
<protein>
    <submittedName>
        <fullName evidence="5">Uncharacterized protein</fullName>
    </submittedName>
</protein>
<feature type="compositionally biased region" description="Polar residues" evidence="4">
    <location>
        <begin position="96"/>
        <end position="118"/>
    </location>
</feature>
<dbReference type="InterPro" id="IPR001680">
    <property type="entry name" value="WD40_rpt"/>
</dbReference>
<evidence type="ECO:0000313" key="6">
    <source>
        <dbReference type="Proteomes" id="UP000507222"/>
    </source>
</evidence>
<dbReference type="AlphaFoldDB" id="A0A6J5ULH5"/>
<dbReference type="PROSITE" id="PS50082">
    <property type="entry name" value="WD_REPEATS_2"/>
    <property type="match status" value="4"/>
</dbReference>
<accession>A0A6J5ULH5</accession>
<dbReference type="CDD" id="cd00200">
    <property type="entry name" value="WD40"/>
    <property type="match status" value="1"/>
</dbReference>
<feature type="repeat" description="WD" evidence="3">
    <location>
        <begin position="458"/>
        <end position="493"/>
    </location>
</feature>
<feature type="repeat" description="WD" evidence="3">
    <location>
        <begin position="373"/>
        <end position="414"/>
    </location>
</feature>
<dbReference type="PANTHER" id="PTHR44376">
    <property type="entry name" value="TRANSCRIPTIONAL REGULATOR OF FILAMENTOUS GROWTH FLO8"/>
    <property type="match status" value="1"/>
</dbReference>
<keyword evidence="1 3" id="KW-0853">WD repeat</keyword>
<dbReference type="InterPro" id="IPR019775">
    <property type="entry name" value="WD40_repeat_CS"/>
</dbReference>
<dbReference type="SUPFAM" id="SSF50978">
    <property type="entry name" value="WD40 repeat-like"/>
    <property type="match status" value="1"/>
</dbReference>
<reference evidence="5 6" key="1">
    <citation type="submission" date="2020-05" db="EMBL/GenBank/DDBJ databases">
        <authorList>
            <person name="Campoy J."/>
            <person name="Schneeberger K."/>
            <person name="Spophaly S."/>
        </authorList>
    </citation>
    <scope>NUCLEOTIDE SEQUENCE [LARGE SCALE GENOMIC DNA]</scope>
    <source>
        <strain evidence="5">PruArmRojPasFocal</strain>
    </source>
</reference>
<dbReference type="PROSITE" id="PS00678">
    <property type="entry name" value="WD_REPEATS_1"/>
    <property type="match status" value="1"/>
</dbReference>
<feature type="region of interest" description="Disordered" evidence="4">
    <location>
        <begin position="82"/>
        <end position="123"/>
    </location>
</feature>
<gene>
    <name evidence="5" type="ORF">CURHAP_LOCUS25125</name>
</gene>
<dbReference type="InterPro" id="IPR015943">
    <property type="entry name" value="WD40/YVTN_repeat-like_dom_sf"/>
</dbReference>
<name>A0A6J5ULH5_PRUAR</name>
<evidence type="ECO:0000256" key="4">
    <source>
        <dbReference type="SAM" id="MobiDB-lite"/>
    </source>
</evidence>
<dbReference type="Proteomes" id="UP000507222">
    <property type="component" value="Unassembled WGS sequence"/>
</dbReference>
<evidence type="ECO:0000256" key="1">
    <source>
        <dbReference type="ARBA" id="ARBA00022574"/>
    </source>
</evidence>
<sequence length="658" mass="73395">MHKTAAAFRKEANVCGTPVGSTFADQMPLLYAYLFSLNEFINTPDGFLHEWWSLFHDVYAARELKHQEAKAEASLVKAMQTRENEGQNERPRVTHIATNKQRPPQFDKGTSSRRQSTGDFYPSLHPVDVNKLNVSKPVTINSRSVGRGRKRLRTWVITVDWLCLNPVLFFSSFTDILHSCVSHVLQQFPNHPQQQAEDNRNVISLGRTISMDRTLYGLSSAIRPVTGAQDAGMVVVNPGTWHVLNSALQAPNLQQQIQTLTAEHQHPVLGQMIGQWRPTAAYQHQHDWPQQQQLLENDRKRRTAPFLRAGGIPLGDMNANEEIPVEANAESFLSYGDDNADGTNTTFRFIKRRATACNKNEQKGFTFEEVGSLHSSKSKVLCCHFSSEGNLLASAGHEKKVLIWNMETFDFDKTSEGHSLLITDIRFQPNSTIFATSSFDKTVKIWDAARSSKSLSKLLGHSGQVMSLDFHPRKVNLLCSCDNNDEVRLWDINQCTCTSIFKGATKQVRFQPQFGKNLATSSGNGINVFDVETGSLKFSSKGSGHVKDVVSLCWDTSGKYLASVSEDSARVWSAASNGKWIHELKSNGNKFQSCTFHPGYPLLLIIGGYQSLELWNPSESSKTLTVPAHKGLVAALAESPKTEMVASVSHDQCVKLWK</sequence>
<dbReference type="PROSITE" id="PS50294">
    <property type="entry name" value="WD_REPEATS_REGION"/>
    <property type="match status" value="3"/>
</dbReference>
<dbReference type="InterPro" id="IPR044716">
    <property type="entry name" value="LEUNIG-like"/>
</dbReference>
<organism evidence="5 6">
    <name type="scientific">Prunus armeniaca</name>
    <name type="common">Apricot</name>
    <name type="synonym">Armeniaca vulgaris</name>
    <dbReference type="NCBI Taxonomy" id="36596"/>
    <lineage>
        <taxon>Eukaryota</taxon>
        <taxon>Viridiplantae</taxon>
        <taxon>Streptophyta</taxon>
        <taxon>Embryophyta</taxon>
        <taxon>Tracheophyta</taxon>
        <taxon>Spermatophyta</taxon>
        <taxon>Magnoliopsida</taxon>
        <taxon>eudicotyledons</taxon>
        <taxon>Gunneridae</taxon>
        <taxon>Pentapetalae</taxon>
        <taxon>rosids</taxon>
        <taxon>fabids</taxon>
        <taxon>Rosales</taxon>
        <taxon>Rosaceae</taxon>
        <taxon>Amygdaloideae</taxon>
        <taxon>Amygdaleae</taxon>
        <taxon>Prunus</taxon>
    </lineage>
</organism>
<dbReference type="EMBL" id="CAEKDK010000004">
    <property type="protein sequence ID" value="CAB4276114.1"/>
    <property type="molecule type" value="Genomic_DNA"/>
</dbReference>
<proteinExistence type="predicted"/>
<dbReference type="InterPro" id="IPR036322">
    <property type="entry name" value="WD40_repeat_dom_sf"/>
</dbReference>
<dbReference type="Gene3D" id="2.130.10.10">
    <property type="entry name" value="YVTN repeat-like/Quinoprotein amine dehydrogenase"/>
    <property type="match status" value="2"/>
</dbReference>
<feature type="compositionally biased region" description="Basic and acidic residues" evidence="4">
    <location>
        <begin position="82"/>
        <end position="92"/>
    </location>
</feature>
<dbReference type="PANTHER" id="PTHR44376:SF8">
    <property type="entry name" value="TRANSCRIPTIONAL COREPRESSOR LEUNIG-LIKE"/>
    <property type="match status" value="1"/>
</dbReference>
<dbReference type="Pfam" id="PF00400">
    <property type="entry name" value="WD40"/>
    <property type="match status" value="5"/>
</dbReference>
<evidence type="ECO:0000256" key="2">
    <source>
        <dbReference type="ARBA" id="ARBA00022737"/>
    </source>
</evidence>
<dbReference type="GO" id="GO:0003714">
    <property type="term" value="F:transcription corepressor activity"/>
    <property type="evidence" value="ECO:0007669"/>
    <property type="project" value="InterPro"/>
</dbReference>
<keyword evidence="2" id="KW-0677">Repeat</keyword>
<evidence type="ECO:0000313" key="5">
    <source>
        <dbReference type="EMBL" id="CAB4276114.1"/>
    </source>
</evidence>
<dbReference type="SMART" id="SM00320">
    <property type="entry name" value="WD40"/>
    <property type="match status" value="7"/>
</dbReference>
<feature type="repeat" description="WD" evidence="3">
    <location>
        <begin position="626"/>
        <end position="658"/>
    </location>
</feature>
<evidence type="ECO:0000256" key="3">
    <source>
        <dbReference type="PROSITE-ProRule" id="PRU00221"/>
    </source>
</evidence>